<dbReference type="Proteomes" id="UP000285405">
    <property type="component" value="Unassembled WGS sequence"/>
</dbReference>
<protein>
    <submittedName>
        <fullName evidence="3">Putative deacetylase-like protein</fullName>
    </submittedName>
</protein>
<evidence type="ECO:0000313" key="3">
    <source>
        <dbReference type="EMBL" id="RKF81879.1"/>
    </source>
</evidence>
<feature type="transmembrane region" description="Helical" evidence="1">
    <location>
        <begin position="162"/>
        <end position="186"/>
    </location>
</feature>
<evidence type="ECO:0000259" key="2">
    <source>
        <dbReference type="Pfam" id="PF24841"/>
    </source>
</evidence>
<feature type="transmembrane region" description="Helical" evidence="1">
    <location>
        <begin position="85"/>
        <end position="103"/>
    </location>
</feature>
<feature type="transmembrane region" description="Helical" evidence="1">
    <location>
        <begin position="123"/>
        <end position="141"/>
    </location>
</feature>
<keyword evidence="1" id="KW-1133">Transmembrane helix</keyword>
<reference evidence="3 4" key="1">
    <citation type="journal article" date="2018" name="BMC Genomics">
        <title>Comparative genome analyses reveal sequence features reflecting distinct modes of host-adaptation between dicot and monocot powdery mildew.</title>
        <authorList>
            <person name="Wu Y."/>
            <person name="Ma X."/>
            <person name="Pan Z."/>
            <person name="Kale S.D."/>
            <person name="Song Y."/>
            <person name="King H."/>
            <person name="Zhang Q."/>
            <person name="Presley C."/>
            <person name="Deng X."/>
            <person name="Wei C.I."/>
            <person name="Xiao S."/>
        </authorList>
    </citation>
    <scope>NUCLEOTIDE SEQUENCE [LARGE SCALE GENOMIC DNA]</scope>
    <source>
        <strain evidence="3">UCSC1</strain>
    </source>
</reference>
<dbReference type="Pfam" id="PF24841">
    <property type="entry name" value="DUF7719"/>
    <property type="match status" value="1"/>
</dbReference>
<evidence type="ECO:0000256" key="1">
    <source>
        <dbReference type="SAM" id="Phobius"/>
    </source>
</evidence>
<dbReference type="EMBL" id="MCBR01002091">
    <property type="protein sequence ID" value="RKF81879.1"/>
    <property type="molecule type" value="Genomic_DNA"/>
</dbReference>
<feature type="domain" description="DUF7719" evidence="2">
    <location>
        <begin position="126"/>
        <end position="193"/>
    </location>
</feature>
<name>A0A420J4Y0_9PEZI</name>
<evidence type="ECO:0000313" key="4">
    <source>
        <dbReference type="Proteomes" id="UP000285405"/>
    </source>
</evidence>
<sequence>MEEEFEIKLSRPDLTQSKKLPPHATLFDIAANYGKKARQKPEDVESPVGRMAEATLWTITLTMLHSTLDLLVTHQYATEIDWLQILWRAFKAFPIILLLIYSFHPHPTPSIFLPKFPLRFHHLLHQTSFFLVSIAAGSYLIHATNMHPYYAIMKQVPPIGCLWVWSVVELEIIPAVSSLLCCYMIFKTGGYSLS</sequence>
<dbReference type="InterPro" id="IPR056136">
    <property type="entry name" value="DUF7719"/>
</dbReference>
<dbReference type="PANTHER" id="PTHR37846:SF1">
    <property type="entry name" value="DEACETYLASE-LIKE PROTEIN"/>
    <property type="match status" value="1"/>
</dbReference>
<gene>
    <name evidence="3" type="ORF">GcC1_020016</name>
</gene>
<keyword evidence="1" id="KW-0472">Membrane</keyword>
<accession>A0A420J4Y0</accession>
<comment type="caution">
    <text evidence="3">The sequence shown here is derived from an EMBL/GenBank/DDBJ whole genome shotgun (WGS) entry which is preliminary data.</text>
</comment>
<dbReference type="AlphaFoldDB" id="A0A420J4Y0"/>
<dbReference type="PANTHER" id="PTHR37846">
    <property type="entry name" value="YALI0B21296P"/>
    <property type="match status" value="1"/>
</dbReference>
<organism evidence="3 4">
    <name type="scientific">Golovinomyces cichoracearum</name>
    <dbReference type="NCBI Taxonomy" id="62708"/>
    <lineage>
        <taxon>Eukaryota</taxon>
        <taxon>Fungi</taxon>
        <taxon>Dikarya</taxon>
        <taxon>Ascomycota</taxon>
        <taxon>Pezizomycotina</taxon>
        <taxon>Leotiomycetes</taxon>
        <taxon>Erysiphales</taxon>
        <taxon>Erysiphaceae</taxon>
        <taxon>Golovinomyces</taxon>
    </lineage>
</organism>
<dbReference type="OrthoDB" id="5597489at2759"/>
<keyword evidence="1" id="KW-0812">Transmembrane</keyword>
<proteinExistence type="predicted"/>